<evidence type="ECO:0000313" key="3">
    <source>
        <dbReference type="EMBL" id="WYJ79571.1"/>
    </source>
</evidence>
<dbReference type="Gene3D" id="1.10.260.40">
    <property type="entry name" value="lambda repressor-like DNA-binding domains"/>
    <property type="match status" value="1"/>
</dbReference>
<reference evidence="3 4" key="2">
    <citation type="submission" date="2024-03" db="EMBL/GenBank/DDBJ databases">
        <title>The Genome Sequence of Enterococcus sp. DIV1094.</title>
        <authorList>
            <consortium name="The Broad Institute Genomics Platform"/>
            <consortium name="The Broad Institute Microbial Omics Core"/>
            <consortium name="The Broad Institute Genomic Center for Infectious Diseases"/>
            <person name="Earl A."/>
            <person name="Manson A."/>
            <person name="Gilmore M."/>
            <person name="Schwartman J."/>
            <person name="Shea T."/>
            <person name="Abouelleil A."/>
            <person name="Cao P."/>
            <person name="Chapman S."/>
            <person name="Cusick C."/>
            <person name="Young S."/>
            <person name="Neafsey D."/>
            <person name="Nusbaum C."/>
            <person name="Birren B."/>
        </authorList>
    </citation>
    <scope>NUCLEOTIDE SEQUENCE [LARGE SCALE GENOMIC DNA]</scope>
    <source>
        <strain evidence="3 4">DIV1094</strain>
    </source>
</reference>
<dbReference type="PANTHER" id="PTHR46558:SF4">
    <property type="entry name" value="DNA-BIDING PHAGE PROTEIN"/>
    <property type="match status" value="1"/>
</dbReference>
<dbReference type="Pfam" id="PF01381">
    <property type="entry name" value="HTH_3"/>
    <property type="match status" value="1"/>
</dbReference>
<dbReference type="EMBL" id="CP147250">
    <property type="protein sequence ID" value="WYJ79571.1"/>
    <property type="molecule type" value="Genomic_DNA"/>
</dbReference>
<evidence type="ECO:0000259" key="2">
    <source>
        <dbReference type="PROSITE" id="PS50943"/>
    </source>
</evidence>
<dbReference type="RefSeq" id="WP_206857594.1">
    <property type="nucleotide sequence ID" value="NZ_CP147250.1"/>
</dbReference>
<feature type="domain" description="HTH cro/C1-type" evidence="2">
    <location>
        <begin position="5"/>
        <end position="60"/>
    </location>
</feature>
<keyword evidence="4" id="KW-1185">Reference proteome</keyword>
<dbReference type="PANTHER" id="PTHR46558">
    <property type="entry name" value="TRACRIPTIONAL REGULATORY PROTEIN-RELATED-RELATED"/>
    <property type="match status" value="1"/>
</dbReference>
<name>A0ABZ2SWN7_9ENTE</name>
<keyword evidence="1" id="KW-0238">DNA-binding</keyword>
<evidence type="ECO:0000256" key="1">
    <source>
        <dbReference type="ARBA" id="ARBA00023125"/>
    </source>
</evidence>
<dbReference type="Proteomes" id="UP000664360">
    <property type="component" value="Chromosome"/>
</dbReference>
<dbReference type="PROSITE" id="PS50943">
    <property type="entry name" value="HTH_CROC1"/>
    <property type="match status" value="1"/>
</dbReference>
<accession>A0ABZ2SWN7</accession>
<dbReference type="InterPro" id="IPR010982">
    <property type="entry name" value="Lambda_DNA-bd_dom_sf"/>
</dbReference>
<evidence type="ECO:0000313" key="4">
    <source>
        <dbReference type="Proteomes" id="UP000664360"/>
    </source>
</evidence>
<dbReference type="SUPFAM" id="SSF47413">
    <property type="entry name" value="lambda repressor-like DNA-binding domains"/>
    <property type="match status" value="1"/>
</dbReference>
<dbReference type="InterPro" id="IPR001387">
    <property type="entry name" value="Cro/C1-type_HTH"/>
</dbReference>
<dbReference type="CDD" id="cd00093">
    <property type="entry name" value="HTH_XRE"/>
    <property type="match status" value="1"/>
</dbReference>
<protein>
    <recommendedName>
        <fullName evidence="2">HTH cro/C1-type domain-containing protein</fullName>
    </recommendedName>
</protein>
<reference evidence="3 4" key="1">
    <citation type="submission" date="2021-03" db="EMBL/GenBank/DDBJ databases">
        <authorList>
            <person name="Gilmore M.S."/>
            <person name="Schwartzman J."/>
            <person name="Van Tyne D."/>
            <person name="Martin M."/>
            <person name="Earl A.M."/>
            <person name="Manson A.L."/>
            <person name="Straub T."/>
            <person name="Salamzade R."/>
            <person name="Saavedra J."/>
            <person name="Lebreton F."/>
            <person name="Prichula J."/>
            <person name="Schaufler K."/>
            <person name="Gaca A."/>
            <person name="Sgardioli B."/>
            <person name="Wagenaar J."/>
            <person name="Strong T."/>
        </authorList>
    </citation>
    <scope>NUCLEOTIDE SEQUENCE [LARGE SCALE GENOMIC DNA]</scope>
    <source>
        <strain evidence="3 4">DIV1094</strain>
    </source>
</reference>
<dbReference type="SMART" id="SM00530">
    <property type="entry name" value="HTH_XRE"/>
    <property type="match status" value="1"/>
</dbReference>
<sequence>MQKELYDLRKNYKKMTQQELADYLGISVQAYREKEKGKNAFNQDEMFAIATLFQKRLDEIFLPRKHRNGDKSKQPA</sequence>
<organism evidence="3 4">
    <name type="scientific">Candidatus Enterococcus mangumiae</name>
    <dbReference type="NCBI Taxonomy" id="2230878"/>
    <lineage>
        <taxon>Bacteria</taxon>
        <taxon>Bacillati</taxon>
        <taxon>Bacillota</taxon>
        <taxon>Bacilli</taxon>
        <taxon>Lactobacillales</taxon>
        <taxon>Enterococcaceae</taxon>
        <taxon>Enterococcus</taxon>
    </lineage>
</organism>
<gene>
    <name evidence="3" type="ORF">DOK79_001111</name>
</gene>
<proteinExistence type="predicted"/>